<dbReference type="InterPro" id="IPR055259">
    <property type="entry name" value="YkvP/CgeB_Glyco_trans-like"/>
</dbReference>
<keyword evidence="2" id="KW-0808">Transferase</keyword>
<sequence length="572" mass="66574">MEEKTELTGAICISENHLKAELSLEEILLDERLVQGDIWVLKEAFRAVGGLNYRLKAKREYELLIRIAGVYKVRLLNREDGIRFLQQENADEAWIQLKTVMPWEGEMKAEKTAGKEAGEIEEGLKTDCYLLGRYRQELTAMNVFDDAVLGILSLCAQKEALTEYLKKMIAQTDAFYYIYDCTQPVLIYTGCDLCYNILDTFSAQLGNALEKLGQKVMYFNLAKQSFKEISSYVKRRFKAVIGMQTNMFYAKWETGRFVHDDMPGPKYNFLFDHPIMLKNYLDQKPYRLYSLTPDGNYAKFIEKYFESPARFLPPGGEDDFSEANRKDYEVVFLGSYGEGPLENLKFVRKTDRQRGYLVNRYILYMRKYLEKTPEQAFEEVLTSFGRTCSKKELIALFHQERWVITELANYYRNKLIKILLEMGIAVHVFGKTWKECPMQGRPGLIWHPAVYGKDALNVYARAKISLNVMRWHKDGFTERIANAMLQKAAVVTDRTTYLEENFVDGKDIILFDLGHLQEVPNRIKNLLACEEKRKQIAKNGYEKALAAHTWKSRAAKILEMIEEDETNRDFWS</sequence>
<comment type="caution">
    <text evidence="2">The sequence shown here is derived from an EMBL/GenBank/DDBJ whole genome shotgun (WGS) entry which is preliminary data.</text>
</comment>
<dbReference type="AlphaFoldDB" id="A0A3A9ALS3"/>
<protein>
    <submittedName>
        <fullName evidence="2">Glycosyltransferase family 1 protein</fullName>
    </submittedName>
</protein>
<dbReference type="Proteomes" id="UP000280696">
    <property type="component" value="Unassembled WGS sequence"/>
</dbReference>
<proteinExistence type="predicted"/>
<dbReference type="Gene3D" id="3.40.50.2000">
    <property type="entry name" value="Glycogen Phosphorylase B"/>
    <property type="match status" value="1"/>
</dbReference>
<dbReference type="EMBL" id="RAYQ01000005">
    <property type="protein sequence ID" value="RKI92347.1"/>
    <property type="molecule type" value="Genomic_DNA"/>
</dbReference>
<reference evidence="2 3" key="1">
    <citation type="submission" date="2018-09" db="EMBL/GenBank/DDBJ databases">
        <title>Murine metabolic-syndrome-specific gut microbial biobank.</title>
        <authorList>
            <person name="Liu C."/>
        </authorList>
    </citation>
    <scope>NUCLEOTIDE SEQUENCE [LARGE SCALE GENOMIC DNA]</scope>
    <source>
        <strain evidence="2 3">0.1xD8-82</strain>
    </source>
</reference>
<dbReference type="RefSeq" id="WP_120468036.1">
    <property type="nucleotide sequence ID" value="NZ_RAYQ01000005.1"/>
</dbReference>
<dbReference type="OrthoDB" id="5756516at2"/>
<accession>A0A3A9ALS3</accession>
<dbReference type="SUPFAM" id="SSF53756">
    <property type="entry name" value="UDP-Glycosyltransferase/glycogen phosphorylase"/>
    <property type="match status" value="1"/>
</dbReference>
<keyword evidence="3" id="KW-1185">Reference proteome</keyword>
<evidence type="ECO:0000259" key="1">
    <source>
        <dbReference type="Pfam" id="PF13524"/>
    </source>
</evidence>
<dbReference type="GO" id="GO:0016740">
    <property type="term" value="F:transferase activity"/>
    <property type="evidence" value="ECO:0007669"/>
    <property type="project" value="UniProtKB-KW"/>
</dbReference>
<feature type="domain" description="Spore protein YkvP/CgeB glycosyl transferase-like" evidence="1">
    <location>
        <begin position="419"/>
        <end position="559"/>
    </location>
</feature>
<evidence type="ECO:0000313" key="2">
    <source>
        <dbReference type="EMBL" id="RKI92347.1"/>
    </source>
</evidence>
<gene>
    <name evidence="2" type="ORF">D7V94_06610</name>
</gene>
<name>A0A3A9ALS3_9FIRM</name>
<evidence type="ECO:0000313" key="3">
    <source>
        <dbReference type="Proteomes" id="UP000280696"/>
    </source>
</evidence>
<organism evidence="2 3">
    <name type="scientific">Parablautia intestinalis</name>
    <dbReference type="NCBI Taxonomy" id="2320100"/>
    <lineage>
        <taxon>Bacteria</taxon>
        <taxon>Bacillati</taxon>
        <taxon>Bacillota</taxon>
        <taxon>Clostridia</taxon>
        <taxon>Lachnospirales</taxon>
        <taxon>Lachnospiraceae</taxon>
        <taxon>Parablautia</taxon>
    </lineage>
</organism>
<dbReference type="Pfam" id="PF13524">
    <property type="entry name" value="Glyco_trans_1_2"/>
    <property type="match status" value="1"/>
</dbReference>